<evidence type="ECO:0000259" key="1">
    <source>
        <dbReference type="Pfam" id="PF13460"/>
    </source>
</evidence>
<dbReference type="Gene3D" id="3.90.25.10">
    <property type="entry name" value="UDP-galactose 4-epimerase, domain 1"/>
    <property type="match status" value="1"/>
</dbReference>
<sequence>MGEFLVTGPTGDVGRHVVTQLTEAGLAVRALVRDPSRARLPEGVEVTGGDLTAPETLEAALRGVETVLLAWPFPTWPGPPRQDPPWPDSAAATAGPVVAAVARHARRIIYLSGDHAVHRETERHIRGAGVPWTFLRPTGYAADTLGWAGQVRRGVVRLPYGTAARSPVHERDVAAVAVHVLTSAGHGGAAYTISGPEAVTRADQARIIGEVVGREVRWEEPPPAAAREELLAAWGDPEAVDDALAAWASFAGTPERVTDTVQRLLGRRALTFRQWAGDHVADFR</sequence>
<keyword evidence="3" id="KW-1185">Reference proteome</keyword>
<dbReference type="InterPro" id="IPR036291">
    <property type="entry name" value="NAD(P)-bd_dom_sf"/>
</dbReference>
<dbReference type="PANTHER" id="PTHR43162">
    <property type="match status" value="1"/>
</dbReference>
<dbReference type="Pfam" id="PF13460">
    <property type="entry name" value="NAD_binding_10"/>
    <property type="match status" value="1"/>
</dbReference>
<organism evidence="2 3">
    <name type="scientific">Nonomuraea muscovyensis</name>
    <dbReference type="NCBI Taxonomy" id="1124761"/>
    <lineage>
        <taxon>Bacteria</taxon>
        <taxon>Bacillati</taxon>
        <taxon>Actinomycetota</taxon>
        <taxon>Actinomycetes</taxon>
        <taxon>Streptosporangiales</taxon>
        <taxon>Streptosporangiaceae</taxon>
        <taxon>Nonomuraea</taxon>
    </lineage>
</organism>
<evidence type="ECO:0000313" key="3">
    <source>
        <dbReference type="Proteomes" id="UP000583800"/>
    </source>
</evidence>
<dbReference type="InterPro" id="IPR051604">
    <property type="entry name" value="Ergot_Alk_Oxidoreductase"/>
</dbReference>
<dbReference type="EMBL" id="JACHJB010000001">
    <property type="protein sequence ID" value="MBB6346592.1"/>
    <property type="molecule type" value="Genomic_DNA"/>
</dbReference>
<dbReference type="InterPro" id="IPR016040">
    <property type="entry name" value="NAD(P)-bd_dom"/>
</dbReference>
<proteinExistence type="predicted"/>
<dbReference type="Proteomes" id="UP000583800">
    <property type="component" value="Unassembled WGS sequence"/>
</dbReference>
<protein>
    <submittedName>
        <fullName evidence="2">Uncharacterized protein YbjT (DUF2867 family)</fullName>
    </submittedName>
</protein>
<evidence type="ECO:0000313" key="2">
    <source>
        <dbReference type="EMBL" id="MBB6346592.1"/>
    </source>
</evidence>
<dbReference type="RefSeq" id="WP_185084337.1">
    <property type="nucleotide sequence ID" value="NZ_JACHJB010000001.1"/>
</dbReference>
<comment type="caution">
    <text evidence="2">The sequence shown here is derived from an EMBL/GenBank/DDBJ whole genome shotgun (WGS) entry which is preliminary data.</text>
</comment>
<name>A0A7X0EW48_9ACTN</name>
<dbReference type="SUPFAM" id="SSF51735">
    <property type="entry name" value="NAD(P)-binding Rossmann-fold domains"/>
    <property type="match status" value="1"/>
</dbReference>
<dbReference type="PANTHER" id="PTHR43162:SF1">
    <property type="entry name" value="PRESTALK A DIFFERENTIATION PROTEIN A"/>
    <property type="match status" value="1"/>
</dbReference>
<reference evidence="2 3" key="1">
    <citation type="submission" date="2020-08" db="EMBL/GenBank/DDBJ databases">
        <title>Sequencing the genomes of 1000 actinobacteria strains.</title>
        <authorList>
            <person name="Klenk H.-P."/>
        </authorList>
    </citation>
    <scope>NUCLEOTIDE SEQUENCE [LARGE SCALE GENOMIC DNA]</scope>
    <source>
        <strain evidence="2 3">DSM 45913</strain>
    </source>
</reference>
<dbReference type="AlphaFoldDB" id="A0A7X0EW48"/>
<gene>
    <name evidence="2" type="ORF">FHU36_003101</name>
</gene>
<accession>A0A7X0EW48</accession>
<feature type="domain" description="NAD(P)-binding" evidence="1">
    <location>
        <begin position="8"/>
        <end position="183"/>
    </location>
</feature>
<dbReference type="Gene3D" id="3.40.50.720">
    <property type="entry name" value="NAD(P)-binding Rossmann-like Domain"/>
    <property type="match status" value="1"/>
</dbReference>